<gene>
    <name evidence="2" type="ORF">EDD34_2914</name>
</gene>
<dbReference type="EMBL" id="RKQZ01000001">
    <property type="protein sequence ID" value="RPF22262.1"/>
    <property type="molecule type" value="Genomic_DNA"/>
</dbReference>
<feature type="compositionally biased region" description="Polar residues" evidence="1">
    <location>
        <begin position="1"/>
        <end position="14"/>
    </location>
</feature>
<dbReference type="RefSeq" id="WP_123815205.1">
    <property type="nucleotide sequence ID" value="NZ_RKQZ01000001.1"/>
</dbReference>
<evidence type="ECO:0000313" key="3">
    <source>
        <dbReference type="Proteomes" id="UP000280501"/>
    </source>
</evidence>
<reference evidence="2 3" key="1">
    <citation type="submission" date="2018-11" db="EMBL/GenBank/DDBJ databases">
        <title>Sequencing the genomes of 1000 actinobacteria strains.</title>
        <authorList>
            <person name="Klenk H.-P."/>
        </authorList>
    </citation>
    <scope>NUCLEOTIDE SEQUENCE [LARGE SCALE GENOMIC DNA]</scope>
    <source>
        <strain evidence="2 3">DSM 15700</strain>
    </source>
</reference>
<organism evidence="2 3">
    <name type="scientific">Myceligenerans xiligouense</name>
    <dbReference type="NCBI Taxonomy" id="253184"/>
    <lineage>
        <taxon>Bacteria</taxon>
        <taxon>Bacillati</taxon>
        <taxon>Actinomycetota</taxon>
        <taxon>Actinomycetes</taxon>
        <taxon>Micrococcales</taxon>
        <taxon>Promicromonosporaceae</taxon>
        <taxon>Myceligenerans</taxon>
    </lineage>
</organism>
<feature type="region of interest" description="Disordered" evidence="1">
    <location>
        <begin position="1"/>
        <end position="21"/>
    </location>
</feature>
<accession>A0A3N4ZA19</accession>
<dbReference type="InterPro" id="IPR036457">
    <property type="entry name" value="PPM-type-like_dom_sf"/>
</dbReference>
<protein>
    <recommendedName>
        <fullName evidence="4">Protein phosphatase 2C-like protein</fullName>
    </recommendedName>
</protein>
<dbReference type="OrthoDB" id="4923774at2"/>
<keyword evidence="3" id="KW-1185">Reference proteome</keyword>
<evidence type="ECO:0000313" key="2">
    <source>
        <dbReference type="EMBL" id="RPF22262.1"/>
    </source>
</evidence>
<proteinExistence type="predicted"/>
<dbReference type="SUPFAM" id="SSF81606">
    <property type="entry name" value="PP2C-like"/>
    <property type="match status" value="1"/>
</dbReference>
<comment type="caution">
    <text evidence="2">The sequence shown here is derived from an EMBL/GenBank/DDBJ whole genome shotgun (WGS) entry which is preliminary data.</text>
</comment>
<dbReference type="AlphaFoldDB" id="A0A3N4ZA19"/>
<sequence>MTTTGLQLLDTATSKGEGDMNEDLAGGTGPYAWMFDGATDMPPTFCPQPHVTGAYWLAHHGNTWLREHARDQEPHALLSELATRVGATLRGRGMPDGALPPAASLAITRVTGDRLTAAVVGDIAVYNITHKDLLLDTRFARNERTAVAQHVRTDGGRSDESRAAQVDGIVGRRRADLAGRNGPWILGDNPAVGTGALRRDWPMAYDDLVLLATDGFARAVTDYEIATSWADLAGMILTHGIQHLIERIRDVEARAEPTTFFKKSDDACAALYRCA</sequence>
<evidence type="ECO:0000256" key="1">
    <source>
        <dbReference type="SAM" id="MobiDB-lite"/>
    </source>
</evidence>
<name>A0A3N4ZA19_9MICO</name>
<dbReference type="Proteomes" id="UP000280501">
    <property type="component" value="Unassembled WGS sequence"/>
</dbReference>
<evidence type="ECO:0008006" key="4">
    <source>
        <dbReference type="Google" id="ProtNLM"/>
    </source>
</evidence>
<dbReference type="Gene3D" id="3.60.40.10">
    <property type="entry name" value="PPM-type phosphatase domain"/>
    <property type="match status" value="1"/>
</dbReference>